<keyword evidence="2" id="KW-1015">Disulfide bond</keyword>
<dbReference type="InterPro" id="IPR021109">
    <property type="entry name" value="Peptidase_aspartic_dom_sf"/>
</dbReference>
<dbReference type="GO" id="GO:0004190">
    <property type="term" value="F:aspartic-type endopeptidase activity"/>
    <property type="evidence" value="ECO:0007669"/>
    <property type="project" value="InterPro"/>
</dbReference>
<dbReference type="STRING" id="413071.G9MSK5"/>
<dbReference type="InParanoid" id="G9MSK5"/>
<keyword evidence="6" id="KW-1185">Reference proteome</keyword>
<dbReference type="eggNOG" id="ENOG502SMFH">
    <property type="taxonomic scope" value="Eukaryota"/>
</dbReference>
<dbReference type="RefSeq" id="XP_013957208.1">
    <property type="nucleotide sequence ID" value="XM_014101733.1"/>
</dbReference>
<dbReference type="GO" id="GO:0006508">
    <property type="term" value="P:proteolysis"/>
    <property type="evidence" value="ECO:0007669"/>
    <property type="project" value="InterPro"/>
</dbReference>
<accession>G9MSK5</accession>
<dbReference type="InterPro" id="IPR033121">
    <property type="entry name" value="PEPTIDASE_A1"/>
</dbReference>
<comment type="similarity">
    <text evidence="1">Belongs to the peptidase A1 family.</text>
</comment>
<feature type="disulfide bond" evidence="2">
    <location>
        <begin position="332"/>
        <end position="372"/>
    </location>
</feature>
<dbReference type="Gene3D" id="2.40.70.10">
    <property type="entry name" value="Acid Proteases"/>
    <property type="match status" value="2"/>
</dbReference>
<dbReference type="PANTHER" id="PTHR47966">
    <property type="entry name" value="BETA-SITE APP-CLEAVING ENZYME, ISOFORM A-RELATED"/>
    <property type="match status" value="1"/>
</dbReference>
<feature type="chain" id="PRO_5003523846" description="Peptidase A1 domain-containing protein" evidence="3">
    <location>
        <begin position="20"/>
        <end position="416"/>
    </location>
</feature>
<dbReference type="EMBL" id="ABDF02000006">
    <property type="protein sequence ID" value="EHK23008.1"/>
    <property type="molecule type" value="Genomic_DNA"/>
</dbReference>
<gene>
    <name evidence="5" type="ORF">TRIVIDRAFT_53837</name>
</gene>
<reference evidence="5 6" key="1">
    <citation type="journal article" date="2011" name="Genome Biol.">
        <title>Comparative genome sequence analysis underscores mycoparasitism as the ancestral life style of Trichoderma.</title>
        <authorList>
            <person name="Kubicek C.P."/>
            <person name="Herrera-Estrella A."/>
            <person name="Seidl-Seiboth V."/>
            <person name="Martinez D.A."/>
            <person name="Druzhinina I.S."/>
            <person name="Thon M."/>
            <person name="Zeilinger S."/>
            <person name="Casas-Flores S."/>
            <person name="Horwitz B.A."/>
            <person name="Mukherjee P.K."/>
            <person name="Mukherjee M."/>
            <person name="Kredics L."/>
            <person name="Alcaraz L.D."/>
            <person name="Aerts A."/>
            <person name="Antal Z."/>
            <person name="Atanasova L."/>
            <person name="Cervantes-Badillo M.G."/>
            <person name="Challacombe J."/>
            <person name="Chertkov O."/>
            <person name="McCluskey K."/>
            <person name="Coulpier F."/>
            <person name="Deshpande N."/>
            <person name="von Doehren H."/>
            <person name="Ebbole D.J."/>
            <person name="Esquivel-Naranjo E.U."/>
            <person name="Fekete E."/>
            <person name="Flipphi M."/>
            <person name="Glaser F."/>
            <person name="Gomez-Rodriguez E.Y."/>
            <person name="Gruber S."/>
            <person name="Han C."/>
            <person name="Henrissat B."/>
            <person name="Hermosa R."/>
            <person name="Hernandez-Onate M."/>
            <person name="Karaffa L."/>
            <person name="Kosti I."/>
            <person name="Le Crom S."/>
            <person name="Lindquist E."/>
            <person name="Lucas S."/>
            <person name="Luebeck M."/>
            <person name="Luebeck P.S."/>
            <person name="Margeot A."/>
            <person name="Metz B."/>
            <person name="Misra M."/>
            <person name="Nevalainen H."/>
            <person name="Omann M."/>
            <person name="Packer N."/>
            <person name="Perrone G."/>
            <person name="Uresti-Rivera E.E."/>
            <person name="Salamov A."/>
            <person name="Schmoll M."/>
            <person name="Seiboth B."/>
            <person name="Shapiro H."/>
            <person name="Sukno S."/>
            <person name="Tamayo-Ramos J.A."/>
            <person name="Tisch D."/>
            <person name="Wiest A."/>
            <person name="Wilkinson H.H."/>
            <person name="Zhang M."/>
            <person name="Coutinho P.M."/>
            <person name="Kenerley C.M."/>
            <person name="Monte E."/>
            <person name="Baker S.E."/>
            <person name="Grigoriev I.V."/>
        </authorList>
    </citation>
    <scope>NUCLEOTIDE SEQUENCE [LARGE SCALE GENOMIC DNA]</scope>
    <source>
        <strain evidence="6">Gv29-8 / FGSC 10586</strain>
    </source>
</reference>
<sequence>MPSLRKSLLPLLLAGQSSARVSRSPTTAPVDLPLTLGALGFLTPISIGTPPQEIISLMDWTWINQFTLSTVCLGNPHDTASCLAPGQVFFNQSESSTFANQTSLYPSRTWNPNGFFGPAPLTVQFGHDVQHVGNLSAPTTFMLADMQFPQPGAFPFTGVFGLSPVFKSDNQSTQSTFYQFWKQGVYSSPIGSFLYCYNSTFGNTAPARALCNGNDALQTLGGYHSNFIQSGSLQWYDSVINLQVNIIDIITSPEILNYWALPVTKHSIGNESQPLNMTASGAIFDYASFGRGAPVSVNSYARLVELTGATPITLDASLAPNNGAQAFHSVPCSKVPKLPPLKYQFGAGTPEWEILPQNYVEKIVVSSTQTVCVLNVRTLGDGDWIIGNLGETFAKDKVILFDFDKLKVGIANAVRS</sequence>
<organism evidence="5 6">
    <name type="scientific">Hypocrea virens (strain Gv29-8 / FGSC 10586)</name>
    <name type="common">Gliocladium virens</name>
    <name type="synonym">Trichoderma virens</name>
    <dbReference type="NCBI Taxonomy" id="413071"/>
    <lineage>
        <taxon>Eukaryota</taxon>
        <taxon>Fungi</taxon>
        <taxon>Dikarya</taxon>
        <taxon>Ascomycota</taxon>
        <taxon>Pezizomycotina</taxon>
        <taxon>Sordariomycetes</taxon>
        <taxon>Hypocreomycetidae</taxon>
        <taxon>Hypocreales</taxon>
        <taxon>Hypocreaceae</taxon>
        <taxon>Trichoderma</taxon>
    </lineage>
</organism>
<evidence type="ECO:0000256" key="1">
    <source>
        <dbReference type="ARBA" id="ARBA00007447"/>
    </source>
</evidence>
<evidence type="ECO:0000313" key="5">
    <source>
        <dbReference type="EMBL" id="EHK23008.1"/>
    </source>
</evidence>
<dbReference type="SUPFAM" id="SSF50630">
    <property type="entry name" value="Acid proteases"/>
    <property type="match status" value="1"/>
</dbReference>
<dbReference type="VEuPathDB" id="FungiDB:TRIVIDRAFT_53837"/>
<protein>
    <recommendedName>
        <fullName evidence="4">Peptidase A1 domain-containing protein</fullName>
    </recommendedName>
</protein>
<evidence type="ECO:0000256" key="2">
    <source>
        <dbReference type="PIRSR" id="PIRSR601461-2"/>
    </source>
</evidence>
<dbReference type="InterPro" id="IPR034164">
    <property type="entry name" value="Pepsin-like_dom"/>
</dbReference>
<proteinExistence type="inferred from homology"/>
<evidence type="ECO:0000259" key="4">
    <source>
        <dbReference type="PROSITE" id="PS51767"/>
    </source>
</evidence>
<dbReference type="PROSITE" id="PS51767">
    <property type="entry name" value="PEPTIDASE_A1"/>
    <property type="match status" value="1"/>
</dbReference>
<feature type="signal peptide" evidence="3">
    <location>
        <begin position="1"/>
        <end position="19"/>
    </location>
</feature>
<dbReference type="OrthoDB" id="771136at2759"/>
<dbReference type="Proteomes" id="UP000007115">
    <property type="component" value="Unassembled WGS sequence"/>
</dbReference>
<dbReference type="AlphaFoldDB" id="G9MSK5"/>
<dbReference type="CDD" id="cd05471">
    <property type="entry name" value="pepsin_like"/>
    <property type="match status" value="1"/>
</dbReference>
<dbReference type="HOGENOM" id="CLU_039077_0_0_1"/>
<dbReference type="GeneID" id="25795365"/>
<comment type="caution">
    <text evidence="5">The sequence shown here is derived from an EMBL/GenBank/DDBJ whole genome shotgun (WGS) entry which is preliminary data.</text>
</comment>
<dbReference type="PANTHER" id="PTHR47966:SF51">
    <property type="entry name" value="BETA-SITE APP-CLEAVING ENZYME, ISOFORM A-RELATED"/>
    <property type="match status" value="1"/>
</dbReference>
<dbReference type="Pfam" id="PF00026">
    <property type="entry name" value="Asp"/>
    <property type="match status" value="1"/>
</dbReference>
<keyword evidence="3" id="KW-0732">Signal</keyword>
<evidence type="ECO:0000256" key="3">
    <source>
        <dbReference type="SAM" id="SignalP"/>
    </source>
</evidence>
<feature type="domain" description="Peptidase A1" evidence="4">
    <location>
        <begin position="41"/>
        <end position="411"/>
    </location>
</feature>
<dbReference type="OMA" id="FVDWTWI"/>
<dbReference type="InterPro" id="IPR001461">
    <property type="entry name" value="Aspartic_peptidase_A1"/>
</dbReference>
<name>G9MSK5_HYPVG</name>
<evidence type="ECO:0000313" key="6">
    <source>
        <dbReference type="Proteomes" id="UP000007115"/>
    </source>
</evidence>